<reference evidence="1" key="1">
    <citation type="journal article" date="2018" name="DNA Res.">
        <title>Multiple hybrid de novo genome assembly of finger millet, an orphan allotetraploid crop.</title>
        <authorList>
            <person name="Hatakeyama M."/>
            <person name="Aluri S."/>
            <person name="Balachadran M.T."/>
            <person name="Sivarajan S.R."/>
            <person name="Patrignani A."/>
            <person name="Gruter S."/>
            <person name="Poveda L."/>
            <person name="Shimizu-Inatsugi R."/>
            <person name="Baeten J."/>
            <person name="Francoijs K.J."/>
            <person name="Nataraja K.N."/>
            <person name="Reddy Y.A.N."/>
            <person name="Phadnis S."/>
            <person name="Ravikumar R.L."/>
            <person name="Schlapbach R."/>
            <person name="Sreeman S.M."/>
            <person name="Shimizu K.K."/>
        </authorList>
    </citation>
    <scope>NUCLEOTIDE SEQUENCE</scope>
</reference>
<protein>
    <recommendedName>
        <fullName evidence="3">Secreted protein</fullName>
    </recommendedName>
</protein>
<name>A0AAV5EXB3_ELECO</name>
<dbReference type="Proteomes" id="UP001054889">
    <property type="component" value="Unassembled WGS sequence"/>
</dbReference>
<organism evidence="1 2">
    <name type="scientific">Eleusine coracana subsp. coracana</name>
    <dbReference type="NCBI Taxonomy" id="191504"/>
    <lineage>
        <taxon>Eukaryota</taxon>
        <taxon>Viridiplantae</taxon>
        <taxon>Streptophyta</taxon>
        <taxon>Embryophyta</taxon>
        <taxon>Tracheophyta</taxon>
        <taxon>Spermatophyta</taxon>
        <taxon>Magnoliopsida</taxon>
        <taxon>Liliopsida</taxon>
        <taxon>Poales</taxon>
        <taxon>Poaceae</taxon>
        <taxon>PACMAD clade</taxon>
        <taxon>Chloridoideae</taxon>
        <taxon>Cynodonteae</taxon>
        <taxon>Eleusininae</taxon>
        <taxon>Eleusine</taxon>
    </lineage>
</organism>
<keyword evidence="2" id="KW-1185">Reference proteome</keyword>
<evidence type="ECO:0000313" key="2">
    <source>
        <dbReference type="Proteomes" id="UP001054889"/>
    </source>
</evidence>
<reference evidence="1" key="2">
    <citation type="submission" date="2021-12" db="EMBL/GenBank/DDBJ databases">
        <title>Resequencing data analysis of finger millet.</title>
        <authorList>
            <person name="Hatakeyama M."/>
            <person name="Aluri S."/>
            <person name="Balachadran M.T."/>
            <person name="Sivarajan S.R."/>
            <person name="Poveda L."/>
            <person name="Shimizu-Inatsugi R."/>
            <person name="Schlapbach R."/>
            <person name="Sreeman S.M."/>
            <person name="Shimizu K.K."/>
        </authorList>
    </citation>
    <scope>NUCLEOTIDE SEQUENCE</scope>
</reference>
<evidence type="ECO:0008006" key="3">
    <source>
        <dbReference type="Google" id="ProtNLM"/>
    </source>
</evidence>
<comment type="caution">
    <text evidence="1">The sequence shown here is derived from an EMBL/GenBank/DDBJ whole genome shotgun (WGS) entry which is preliminary data.</text>
</comment>
<dbReference type="EMBL" id="BQKI01000079">
    <property type="protein sequence ID" value="GJN26875.1"/>
    <property type="molecule type" value="Genomic_DNA"/>
</dbReference>
<dbReference type="AlphaFoldDB" id="A0AAV5EXB3"/>
<evidence type="ECO:0000313" key="1">
    <source>
        <dbReference type="EMBL" id="GJN26875.1"/>
    </source>
</evidence>
<proteinExistence type="predicted"/>
<gene>
    <name evidence="1" type="primary">gb14841</name>
    <name evidence="1" type="ORF">PR202_gb14841</name>
</gene>
<sequence length="86" mass="9960">MVRSGLRVLLGGWFALLVTFAVLRLFGKQVFAAMATDFHASPLWFPRRIMRQRNREDHKRTTLCCQLAGDFPRVCRPFPWSPHASD</sequence>
<accession>A0AAV5EXB3</accession>